<keyword evidence="11" id="KW-0520">NAD</keyword>
<evidence type="ECO:0000256" key="8">
    <source>
        <dbReference type="ARBA" id="ARBA00022967"/>
    </source>
</evidence>
<dbReference type="GO" id="GO:0008137">
    <property type="term" value="F:NADH dehydrogenase (ubiquinone) activity"/>
    <property type="evidence" value="ECO:0007669"/>
    <property type="project" value="UniProtKB-EC"/>
</dbReference>
<evidence type="ECO:0000256" key="3">
    <source>
        <dbReference type="ARBA" id="ARBA00012944"/>
    </source>
</evidence>
<name>A0A8J9RT48_9COLE</name>
<feature type="transmembrane region" description="Helical" evidence="16">
    <location>
        <begin position="128"/>
        <end position="149"/>
    </location>
</feature>
<dbReference type="InterPro" id="IPR050269">
    <property type="entry name" value="ComplexI_Subunit6"/>
</dbReference>
<evidence type="ECO:0000313" key="17">
    <source>
        <dbReference type="EMBL" id="ATN40787.1"/>
    </source>
</evidence>
<dbReference type="GeneID" id="70585615"/>
<comment type="catalytic activity">
    <reaction evidence="15">
        <text>a ubiquinone + NADH + 5 H(+)(in) = a ubiquinol + NAD(+) + 4 H(+)(out)</text>
        <dbReference type="Rhea" id="RHEA:29091"/>
        <dbReference type="Rhea" id="RHEA-COMP:9565"/>
        <dbReference type="Rhea" id="RHEA-COMP:9566"/>
        <dbReference type="ChEBI" id="CHEBI:15378"/>
        <dbReference type="ChEBI" id="CHEBI:16389"/>
        <dbReference type="ChEBI" id="CHEBI:17976"/>
        <dbReference type="ChEBI" id="CHEBI:57540"/>
        <dbReference type="ChEBI" id="CHEBI:57945"/>
        <dbReference type="EC" id="7.1.1.2"/>
    </reaction>
</comment>
<dbReference type="GO" id="GO:0031966">
    <property type="term" value="C:mitochondrial membrane"/>
    <property type="evidence" value="ECO:0007669"/>
    <property type="project" value="UniProtKB-SubCell"/>
</dbReference>
<feature type="transmembrane region" description="Helical" evidence="16">
    <location>
        <begin position="81"/>
        <end position="98"/>
    </location>
</feature>
<dbReference type="EMBL" id="KY549398">
    <property type="protein sequence ID" value="ATN40787.1"/>
    <property type="molecule type" value="Genomic_DNA"/>
</dbReference>
<dbReference type="EC" id="7.1.1.2" evidence="3"/>
<reference evidence="17" key="1">
    <citation type="submission" date="2017-01" db="EMBL/GenBank/DDBJ databases">
        <title>The Mitochondrial Genome of Gibbium aequinoctiale (Polyphaga: Ptinidae) and Phylogenetic Analysis of Polyphaga.</title>
        <authorList>
            <person name="Zhang H.-L."/>
        </authorList>
    </citation>
    <scope>NUCLEOTIDE SEQUENCE</scope>
</reference>
<dbReference type="PANTHER" id="PTHR11435:SF1">
    <property type="entry name" value="NADH-UBIQUINONE OXIDOREDUCTASE CHAIN 6"/>
    <property type="match status" value="1"/>
</dbReference>
<evidence type="ECO:0000256" key="6">
    <source>
        <dbReference type="ARBA" id="ARBA00022660"/>
    </source>
</evidence>
<dbReference type="RefSeq" id="YP_010247239.1">
    <property type="nucleotide sequence ID" value="NC_060290.1"/>
</dbReference>
<evidence type="ECO:0000256" key="5">
    <source>
        <dbReference type="ARBA" id="ARBA00022448"/>
    </source>
</evidence>
<evidence type="ECO:0000256" key="10">
    <source>
        <dbReference type="ARBA" id="ARBA00022989"/>
    </source>
</evidence>
<keyword evidence="6" id="KW-0679">Respiratory chain</keyword>
<evidence type="ECO:0000256" key="11">
    <source>
        <dbReference type="ARBA" id="ARBA00023027"/>
    </source>
</evidence>
<evidence type="ECO:0000256" key="14">
    <source>
        <dbReference type="ARBA" id="ARBA00031019"/>
    </source>
</evidence>
<keyword evidence="5" id="KW-0813">Transport</keyword>
<evidence type="ECO:0000256" key="13">
    <source>
        <dbReference type="ARBA" id="ARBA00023136"/>
    </source>
</evidence>
<evidence type="ECO:0000256" key="2">
    <source>
        <dbReference type="ARBA" id="ARBA00005698"/>
    </source>
</evidence>
<gene>
    <name evidence="17" type="primary">ND6</name>
</gene>
<organism evidence="17">
    <name type="scientific">Gibbium aequinoctiale</name>
    <dbReference type="NCBI Taxonomy" id="1050274"/>
    <lineage>
        <taxon>Eukaryota</taxon>
        <taxon>Metazoa</taxon>
        <taxon>Ecdysozoa</taxon>
        <taxon>Arthropoda</taxon>
        <taxon>Hexapoda</taxon>
        <taxon>Insecta</taxon>
        <taxon>Pterygota</taxon>
        <taxon>Neoptera</taxon>
        <taxon>Endopterygota</taxon>
        <taxon>Coleoptera</taxon>
        <taxon>Polyphaga</taxon>
        <taxon>Bostrichiformia</taxon>
        <taxon>Ptinidae</taxon>
        <taxon>Ptininae</taxon>
        <taxon>Gibbium</taxon>
    </lineage>
</organism>
<keyword evidence="9" id="KW-0249">Electron transport</keyword>
<evidence type="ECO:0000256" key="7">
    <source>
        <dbReference type="ARBA" id="ARBA00022692"/>
    </source>
</evidence>
<dbReference type="PANTHER" id="PTHR11435">
    <property type="entry name" value="NADH UBIQUINONE OXIDOREDUCTASE SUBUNIT ND6"/>
    <property type="match status" value="1"/>
</dbReference>
<keyword evidence="13 16" id="KW-0472">Membrane</keyword>
<protein>
    <recommendedName>
        <fullName evidence="4">NADH-ubiquinone oxidoreductase chain 6</fullName>
        <ecNumber evidence="3">7.1.1.2</ecNumber>
    </recommendedName>
    <alternativeName>
        <fullName evidence="14">NADH dehydrogenase subunit 6</fullName>
    </alternativeName>
</protein>
<keyword evidence="8" id="KW-1278">Translocase</keyword>
<sequence length="159" mass="18679">MLTLIISSLILSLIMMFINHPLSMTMSLIMQAIMVAMITGPMNYDFWFSYIMFMIMIGGMLVVFIYMTSIASNEKFKMNKTWLIMTMIILIPSVNHMFNMNNEDSMTITNHFNNQMSMIKYYSWPMNMMIMMLIMYLLITLIAIVKITLTKQGPLRQFK</sequence>
<evidence type="ECO:0000256" key="9">
    <source>
        <dbReference type="ARBA" id="ARBA00022982"/>
    </source>
</evidence>
<evidence type="ECO:0000256" key="1">
    <source>
        <dbReference type="ARBA" id="ARBA00004225"/>
    </source>
</evidence>
<keyword evidence="10 16" id="KW-1133">Transmembrane helix</keyword>
<feature type="transmembrane region" description="Helical" evidence="16">
    <location>
        <begin position="47"/>
        <end position="69"/>
    </location>
</feature>
<geneLocation type="mitochondrion" evidence="17"/>
<evidence type="ECO:0000256" key="12">
    <source>
        <dbReference type="ARBA" id="ARBA00023128"/>
    </source>
</evidence>
<dbReference type="AlphaFoldDB" id="A0A8J9RT48"/>
<evidence type="ECO:0000256" key="15">
    <source>
        <dbReference type="ARBA" id="ARBA00049551"/>
    </source>
</evidence>
<dbReference type="CTD" id="4541"/>
<evidence type="ECO:0000256" key="4">
    <source>
        <dbReference type="ARBA" id="ARBA00021095"/>
    </source>
</evidence>
<keyword evidence="12 17" id="KW-0496">Mitochondrion</keyword>
<keyword evidence="7 16" id="KW-0812">Transmembrane</keyword>
<evidence type="ECO:0000256" key="16">
    <source>
        <dbReference type="SAM" id="Phobius"/>
    </source>
</evidence>
<comment type="subcellular location">
    <subcellularLocation>
        <location evidence="1">Mitochondrion membrane</location>
        <topology evidence="1">Multi-pass membrane protein</topology>
    </subcellularLocation>
</comment>
<accession>A0A8J9RT48</accession>
<proteinExistence type="inferred from homology"/>
<comment type="similarity">
    <text evidence="2">Belongs to the complex I subunit 6 family.</text>
</comment>